<keyword evidence="3 5" id="KW-0949">S-adenosyl-L-methionine</keyword>
<dbReference type="InterPro" id="IPR036100">
    <property type="entry name" value="QueA_sf"/>
</dbReference>
<dbReference type="Gene3D" id="2.40.10.240">
    <property type="entry name" value="QueA-like"/>
    <property type="match status" value="1"/>
</dbReference>
<reference evidence="6 7" key="1">
    <citation type="journal article" date="2009" name="Appl. Environ. Microbiol.">
        <title>Community genomic and proteomic analyses of chemoautotrophic iron-oxidizing "Leptospirillum rubarum" (Group II) and "Leptospirillum ferrodiazotrophum" (Group III) bacteria in acid mine drainage biofilms.</title>
        <authorList>
            <person name="Goltsman D.S."/>
            <person name="Denef V.J."/>
            <person name="Singer S.W."/>
            <person name="VerBerkmoes N.C."/>
            <person name="Lefsrud M."/>
            <person name="Mueller R.S."/>
            <person name="Dick G.J."/>
            <person name="Sun C.L."/>
            <person name="Wheeler K.E."/>
            <person name="Zemla A."/>
            <person name="Baker B.J."/>
            <person name="Hauser L."/>
            <person name="Land M."/>
            <person name="Shah M.B."/>
            <person name="Thelen M.P."/>
            <person name="Hettich R.L."/>
            <person name="Banfield J.F."/>
        </authorList>
    </citation>
    <scope>NUCLEOTIDE SEQUENCE [LARGE SCALE GENOMIC DNA]</scope>
</reference>
<keyword evidence="1 5" id="KW-0963">Cytoplasm</keyword>
<dbReference type="NCBIfam" id="NF001140">
    <property type="entry name" value="PRK00147.1"/>
    <property type="match status" value="1"/>
</dbReference>
<dbReference type="GO" id="GO:0005737">
    <property type="term" value="C:cytoplasm"/>
    <property type="evidence" value="ECO:0007669"/>
    <property type="project" value="UniProtKB-SubCell"/>
</dbReference>
<dbReference type="EC" id="2.4.99.17" evidence="5"/>
<protein>
    <recommendedName>
        <fullName evidence="5">S-adenosylmethionine:tRNA ribosyltransferase-isomerase</fullName>
        <ecNumber evidence="5">2.4.99.17</ecNumber>
    </recommendedName>
    <alternativeName>
        <fullName evidence="5">Queuosine biosynthesis protein QueA</fullName>
    </alternativeName>
</protein>
<proteinExistence type="inferred from homology"/>
<dbReference type="GO" id="GO:0051075">
    <property type="term" value="F:S-adenosylmethionine:tRNA ribosyltransferase-isomerase activity"/>
    <property type="evidence" value="ECO:0007669"/>
    <property type="project" value="UniProtKB-EC"/>
</dbReference>
<evidence type="ECO:0000256" key="2">
    <source>
        <dbReference type="ARBA" id="ARBA00022679"/>
    </source>
</evidence>
<dbReference type="Proteomes" id="UP000009374">
    <property type="component" value="Unassembled WGS sequence"/>
</dbReference>
<keyword evidence="2 5" id="KW-0808">Transferase</keyword>
<keyword evidence="4 5" id="KW-0671">Queuosine biosynthesis</keyword>
<evidence type="ECO:0000256" key="1">
    <source>
        <dbReference type="ARBA" id="ARBA00022490"/>
    </source>
</evidence>
<dbReference type="InterPro" id="IPR042119">
    <property type="entry name" value="QueA_dom2"/>
</dbReference>
<comment type="catalytic activity">
    <reaction evidence="5">
        <text>7-aminomethyl-7-carbaguanosine(34) in tRNA + S-adenosyl-L-methionine = epoxyqueuosine(34) in tRNA + adenine + L-methionine + 2 H(+)</text>
        <dbReference type="Rhea" id="RHEA:32155"/>
        <dbReference type="Rhea" id="RHEA-COMP:10342"/>
        <dbReference type="Rhea" id="RHEA-COMP:18582"/>
        <dbReference type="ChEBI" id="CHEBI:15378"/>
        <dbReference type="ChEBI" id="CHEBI:16708"/>
        <dbReference type="ChEBI" id="CHEBI:57844"/>
        <dbReference type="ChEBI" id="CHEBI:59789"/>
        <dbReference type="ChEBI" id="CHEBI:82833"/>
        <dbReference type="ChEBI" id="CHEBI:194443"/>
        <dbReference type="EC" id="2.4.99.17"/>
    </reaction>
</comment>
<dbReference type="EMBL" id="GG693878">
    <property type="protein sequence ID" value="EES52243.1"/>
    <property type="molecule type" value="Genomic_DNA"/>
</dbReference>
<comment type="function">
    <text evidence="5">Transfers and isomerizes the ribose moiety from AdoMet to the 7-aminomethyl group of 7-deazaguanine (preQ1-tRNA) to give epoxyqueuosine (oQ-tRNA).</text>
</comment>
<comment type="subunit">
    <text evidence="5">Monomer.</text>
</comment>
<keyword evidence="7" id="KW-1185">Reference proteome</keyword>
<evidence type="ECO:0000256" key="4">
    <source>
        <dbReference type="ARBA" id="ARBA00022785"/>
    </source>
</evidence>
<evidence type="ECO:0000256" key="5">
    <source>
        <dbReference type="HAMAP-Rule" id="MF_00113"/>
    </source>
</evidence>
<comment type="pathway">
    <text evidence="5">tRNA modification; tRNA-queuosine biosynthesis.</text>
</comment>
<sequence length="356" mass="39166">MDRSSPEARDYDYELPEERIRLVPPPRRDLSRLAVVPRRGDGGRPPFLASSVAHLPSLLAPGDLLVANDSRVVPARTRARTSRGRAIDLLVLGPFDSGTAGTVRFLGKGLKGEKRLALFGGRGVLDGICYDEALECFSGEYRGEEALVALLEAQGEMPLPPYIARRRSADGSDRERYQTVYARVPGSVAAPTAGLHLGEELLDRLREKGVERASVTLHVGVGTFRGLSEGPVEDHRMHEEWYVVPRETAEAIARTRARGGRVVAVGTTSLRALESAFALGEIPPEGRAGWTRLYVRPGYRFLAADALFTNFHTPRSTLLVLVDAFLGGDGRWREIYRRALEEGFFFLSYGDALLIL</sequence>
<dbReference type="PANTHER" id="PTHR30307:SF0">
    <property type="entry name" value="S-ADENOSYLMETHIONINE:TRNA RIBOSYLTRANSFERASE-ISOMERASE"/>
    <property type="match status" value="1"/>
</dbReference>
<dbReference type="SUPFAM" id="SSF111337">
    <property type="entry name" value="QueA-like"/>
    <property type="match status" value="1"/>
</dbReference>
<dbReference type="InterPro" id="IPR042118">
    <property type="entry name" value="QueA_dom1"/>
</dbReference>
<accession>C6HYF8</accession>
<dbReference type="NCBIfam" id="TIGR00113">
    <property type="entry name" value="queA"/>
    <property type="match status" value="1"/>
</dbReference>
<evidence type="ECO:0000313" key="7">
    <source>
        <dbReference type="Proteomes" id="UP000009374"/>
    </source>
</evidence>
<dbReference type="Pfam" id="PF02547">
    <property type="entry name" value="Queuosine_synth"/>
    <property type="match status" value="1"/>
</dbReference>
<dbReference type="UniPathway" id="UPA00392"/>
<comment type="subcellular location">
    <subcellularLocation>
        <location evidence="5">Cytoplasm</location>
    </subcellularLocation>
</comment>
<evidence type="ECO:0000256" key="3">
    <source>
        <dbReference type="ARBA" id="ARBA00022691"/>
    </source>
</evidence>
<gene>
    <name evidence="5" type="primary">queA</name>
    <name evidence="6" type="ORF">UBAL3_94240034</name>
</gene>
<dbReference type="AlphaFoldDB" id="C6HYF8"/>
<dbReference type="HAMAP" id="MF_00113">
    <property type="entry name" value="QueA"/>
    <property type="match status" value="1"/>
</dbReference>
<evidence type="ECO:0000313" key="6">
    <source>
        <dbReference type="EMBL" id="EES52243.1"/>
    </source>
</evidence>
<comment type="similarity">
    <text evidence="5">Belongs to the QueA family.</text>
</comment>
<dbReference type="Gene3D" id="3.40.1780.10">
    <property type="entry name" value="QueA-like"/>
    <property type="match status" value="1"/>
</dbReference>
<dbReference type="PANTHER" id="PTHR30307">
    <property type="entry name" value="S-ADENOSYLMETHIONINE:TRNA RIBOSYLTRANSFERASE-ISOMERASE"/>
    <property type="match status" value="1"/>
</dbReference>
<name>C6HYF8_9BACT</name>
<organism evidence="6 7">
    <name type="scientific">Leptospirillum ferrodiazotrophum</name>
    <dbReference type="NCBI Taxonomy" id="412449"/>
    <lineage>
        <taxon>Bacteria</taxon>
        <taxon>Pseudomonadati</taxon>
        <taxon>Nitrospirota</taxon>
        <taxon>Nitrospiria</taxon>
        <taxon>Nitrospirales</taxon>
        <taxon>Nitrospiraceae</taxon>
        <taxon>Leptospirillum</taxon>
    </lineage>
</organism>
<dbReference type="InterPro" id="IPR003699">
    <property type="entry name" value="QueA"/>
</dbReference>
<dbReference type="GO" id="GO:0008616">
    <property type="term" value="P:tRNA queuosine(34) biosynthetic process"/>
    <property type="evidence" value="ECO:0007669"/>
    <property type="project" value="UniProtKB-UniRule"/>
</dbReference>